<gene>
    <name evidence="1" type="ORF">L211DRAFT_195442</name>
</gene>
<reference evidence="1 2" key="1">
    <citation type="journal article" date="2018" name="Nat. Ecol. Evol.">
        <title>Pezizomycetes genomes reveal the molecular basis of ectomycorrhizal truffle lifestyle.</title>
        <authorList>
            <person name="Murat C."/>
            <person name="Payen T."/>
            <person name="Noel B."/>
            <person name="Kuo A."/>
            <person name="Morin E."/>
            <person name="Chen J."/>
            <person name="Kohler A."/>
            <person name="Krizsan K."/>
            <person name="Balestrini R."/>
            <person name="Da Silva C."/>
            <person name="Montanini B."/>
            <person name="Hainaut M."/>
            <person name="Levati E."/>
            <person name="Barry K.W."/>
            <person name="Belfiori B."/>
            <person name="Cichocki N."/>
            <person name="Clum A."/>
            <person name="Dockter R.B."/>
            <person name="Fauchery L."/>
            <person name="Guy J."/>
            <person name="Iotti M."/>
            <person name="Le Tacon F."/>
            <person name="Lindquist E.A."/>
            <person name="Lipzen A."/>
            <person name="Malagnac F."/>
            <person name="Mello A."/>
            <person name="Molinier V."/>
            <person name="Miyauchi S."/>
            <person name="Poulain J."/>
            <person name="Riccioni C."/>
            <person name="Rubini A."/>
            <person name="Sitrit Y."/>
            <person name="Splivallo R."/>
            <person name="Traeger S."/>
            <person name="Wang M."/>
            <person name="Zifcakova L."/>
            <person name="Wipf D."/>
            <person name="Zambonelli A."/>
            <person name="Paolocci F."/>
            <person name="Nowrousian M."/>
            <person name="Ottonello S."/>
            <person name="Baldrian P."/>
            <person name="Spatafora J.W."/>
            <person name="Henrissat B."/>
            <person name="Nagy L.G."/>
            <person name="Aury J.M."/>
            <person name="Wincker P."/>
            <person name="Grigoriev I.V."/>
            <person name="Bonfante P."/>
            <person name="Martin F.M."/>
        </authorList>
    </citation>
    <scope>NUCLEOTIDE SEQUENCE [LARGE SCALE GENOMIC DNA]</scope>
    <source>
        <strain evidence="1 2">ATCC MYA-4762</strain>
    </source>
</reference>
<dbReference type="AlphaFoldDB" id="A0A3N4M247"/>
<name>A0A3N4M247_9PEZI</name>
<dbReference type="EMBL" id="ML121542">
    <property type="protein sequence ID" value="RPB24365.1"/>
    <property type="molecule type" value="Genomic_DNA"/>
</dbReference>
<proteinExistence type="predicted"/>
<sequence length="105" mass="11622">MSSHDPMKPIKKEWKFCEHNSMYEPPPTRGITSKQQIQIRPEFLVNTTKQAETITSIDSTAGTFMLEQPSTSANQLVSTVDTPPPEALLNIVSKKSSHKVKPNGG</sequence>
<evidence type="ECO:0000313" key="1">
    <source>
        <dbReference type="EMBL" id="RPB24365.1"/>
    </source>
</evidence>
<accession>A0A3N4M247</accession>
<protein>
    <submittedName>
        <fullName evidence="1">Uncharacterized protein</fullName>
    </submittedName>
</protein>
<dbReference type="OrthoDB" id="10571893at2759"/>
<organism evidence="1 2">
    <name type="scientific">Terfezia boudieri ATCC MYA-4762</name>
    <dbReference type="NCBI Taxonomy" id="1051890"/>
    <lineage>
        <taxon>Eukaryota</taxon>
        <taxon>Fungi</taxon>
        <taxon>Dikarya</taxon>
        <taxon>Ascomycota</taxon>
        <taxon>Pezizomycotina</taxon>
        <taxon>Pezizomycetes</taxon>
        <taxon>Pezizales</taxon>
        <taxon>Pezizaceae</taxon>
        <taxon>Terfezia</taxon>
    </lineage>
</organism>
<evidence type="ECO:0000313" key="2">
    <source>
        <dbReference type="Proteomes" id="UP000267821"/>
    </source>
</evidence>
<dbReference type="InParanoid" id="A0A3N4M247"/>
<dbReference type="Proteomes" id="UP000267821">
    <property type="component" value="Unassembled WGS sequence"/>
</dbReference>
<keyword evidence="2" id="KW-1185">Reference proteome</keyword>